<keyword evidence="7 12" id="KW-0808">Transferase</keyword>
<feature type="binding site" evidence="13">
    <location>
        <position position="154"/>
    </location>
    <ligand>
        <name>(2R)-3-phosphoglycerate</name>
        <dbReference type="ChEBI" id="CHEBI:58272"/>
    </ligand>
</feature>
<feature type="binding site" evidence="12 13">
    <location>
        <begin position="63"/>
        <end position="66"/>
    </location>
    <ligand>
        <name>substrate</name>
    </ligand>
</feature>
<dbReference type="GO" id="GO:0004618">
    <property type="term" value="F:phosphoglycerate kinase activity"/>
    <property type="evidence" value="ECO:0007669"/>
    <property type="project" value="UniProtKB-UniRule"/>
</dbReference>
<dbReference type="GO" id="GO:0005829">
    <property type="term" value="C:cytosol"/>
    <property type="evidence" value="ECO:0007669"/>
    <property type="project" value="TreeGrafter"/>
</dbReference>
<feature type="binding site" evidence="12">
    <location>
        <position position="121"/>
    </location>
    <ligand>
        <name>substrate</name>
    </ligand>
</feature>
<comment type="pathway">
    <text evidence="2 12">Carbohydrate degradation; glycolysis; pyruvate from D-glyceraldehyde 3-phosphate: step 2/5.</text>
</comment>
<evidence type="ECO:0000256" key="9">
    <source>
        <dbReference type="ARBA" id="ARBA00022777"/>
    </source>
</evidence>
<dbReference type="EMBL" id="LAHD01000061">
    <property type="protein sequence ID" value="PHK02039.1"/>
    <property type="molecule type" value="Genomic_DNA"/>
</dbReference>
<evidence type="ECO:0000313" key="17">
    <source>
        <dbReference type="Proteomes" id="UP000222310"/>
    </source>
</evidence>
<dbReference type="CDD" id="cd00318">
    <property type="entry name" value="Phosphoglycerate_kinase"/>
    <property type="match status" value="1"/>
</dbReference>
<dbReference type="RefSeq" id="WP_099070298.1">
    <property type="nucleotide sequence ID" value="NZ_LAHD01000061.1"/>
</dbReference>
<keyword evidence="8 12" id="KW-0547">Nucleotide-binding</keyword>
<dbReference type="PRINTS" id="PR00477">
    <property type="entry name" value="PHGLYCKINASE"/>
</dbReference>
<dbReference type="SUPFAM" id="SSF53748">
    <property type="entry name" value="Phosphoglycerate kinase"/>
    <property type="match status" value="1"/>
</dbReference>
<sequence length="400" mass="42423">MSKKSLASLSAADISGKRALVRVDFNVPVNDEGKIADDTRIRAALPTIQDLIEKGAKVILVSHFGRPKGVDDKLRLTPVAARLSELLGQEVVKTDDSIGDEVAAKVAALENGQVLLLENVRFYKEEEKNDPEFAKKLAANADFYVNDAFGTAHRAHASTEGVTKFLSPSVAGYLVEKELEYLQNAIENPQRPLAAIIGGSKVSSKIGVIETLLEKCDKLIIGGGMIFTFYKARGLNVGKSLVEEDKLELAKSLEAKAKERGVTFLLPTDIVSADKFAPDANATTVSIENIPADGMGLDIGPDSVKVFQEALADTKTVIWNGPMGVFEFDKFAVGTEAIARTLAEIGKTGTTTIIGGGDSVAAVEKVGLAEQMSHISTGGGASLELLEGKELPGITALDDA</sequence>
<evidence type="ECO:0000313" key="16">
    <source>
        <dbReference type="EMBL" id="PHK02039.1"/>
    </source>
</evidence>
<keyword evidence="9 12" id="KW-0418">Kinase</keyword>
<dbReference type="GO" id="GO:0006094">
    <property type="term" value="P:gluconeogenesis"/>
    <property type="evidence" value="ECO:0007669"/>
    <property type="project" value="TreeGrafter"/>
</dbReference>
<feature type="binding site" evidence="12 14">
    <location>
        <position position="327"/>
    </location>
    <ligand>
        <name>ATP</name>
        <dbReference type="ChEBI" id="CHEBI:30616"/>
    </ligand>
</feature>
<dbReference type="AlphaFoldDB" id="A0A9Q5ZAC7"/>
<name>A0A9Q5ZAC7_NOSLI</name>
<comment type="caution">
    <text evidence="16">The sequence shown here is derived from an EMBL/GenBank/DDBJ whole genome shotgun (WGS) entry which is preliminary data.</text>
</comment>
<dbReference type="Proteomes" id="UP000222310">
    <property type="component" value="Unassembled WGS sequence"/>
</dbReference>
<organism evidence="16 17">
    <name type="scientific">Nostoc linckia z8</name>
    <dbReference type="NCBI Taxonomy" id="1628746"/>
    <lineage>
        <taxon>Bacteria</taxon>
        <taxon>Bacillati</taxon>
        <taxon>Cyanobacteriota</taxon>
        <taxon>Cyanophyceae</taxon>
        <taxon>Nostocales</taxon>
        <taxon>Nostocaceae</taxon>
        <taxon>Nostoc</taxon>
    </lineage>
</organism>
<evidence type="ECO:0000256" key="6">
    <source>
        <dbReference type="ARBA" id="ARBA00016471"/>
    </source>
</evidence>
<evidence type="ECO:0000256" key="4">
    <source>
        <dbReference type="ARBA" id="ARBA00011245"/>
    </source>
</evidence>
<keyword evidence="11 12" id="KW-0324">Glycolysis</keyword>
<evidence type="ECO:0000256" key="14">
    <source>
        <dbReference type="PIRSR" id="PIRSR000724-2"/>
    </source>
</evidence>
<evidence type="ECO:0000256" key="10">
    <source>
        <dbReference type="ARBA" id="ARBA00022840"/>
    </source>
</evidence>
<comment type="subcellular location">
    <subcellularLocation>
        <location evidence="12">Cytoplasm</location>
    </subcellularLocation>
</comment>
<dbReference type="FunFam" id="3.40.50.1260:FF:000003">
    <property type="entry name" value="Phosphoglycerate kinase"/>
    <property type="match status" value="1"/>
</dbReference>
<accession>A0A9Q5ZAC7</accession>
<evidence type="ECO:0000256" key="12">
    <source>
        <dbReference type="HAMAP-Rule" id="MF_00145"/>
    </source>
</evidence>
<keyword evidence="12" id="KW-0963">Cytoplasm</keyword>
<comment type="catalytic activity">
    <reaction evidence="1 12 15">
        <text>(2R)-3-phosphoglycerate + ATP = (2R)-3-phospho-glyceroyl phosphate + ADP</text>
        <dbReference type="Rhea" id="RHEA:14801"/>
        <dbReference type="ChEBI" id="CHEBI:30616"/>
        <dbReference type="ChEBI" id="CHEBI:57604"/>
        <dbReference type="ChEBI" id="CHEBI:58272"/>
        <dbReference type="ChEBI" id="CHEBI:456216"/>
        <dbReference type="EC" id="2.7.2.3"/>
    </reaction>
</comment>
<evidence type="ECO:0000256" key="2">
    <source>
        <dbReference type="ARBA" id="ARBA00004838"/>
    </source>
</evidence>
<dbReference type="Gene3D" id="3.40.50.1260">
    <property type="entry name" value="Phosphoglycerate kinase, N-terminal domain"/>
    <property type="match status" value="2"/>
</dbReference>
<keyword evidence="10 12" id="KW-0067">ATP-binding</keyword>
<evidence type="ECO:0000256" key="7">
    <source>
        <dbReference type="ARBA" id="ARBA00022679"/>
    </source>
</evidence>
<protein>
    <recommendedName>
        <fullName evidence="6 12">Phosphoglycerate kinase</fullName>
        <ecNumber evidence="5 12">2.7.2.3</ecNumber>
    </recommendedName>
</protein>
<proteinExistence type="inferred from homology"/>
<evidence type="ECO:0000256" key="11">
    <source>
        <dbReference type="ARBA" id="ARBA00023152"/>
    </source>
</evidence>
<dbReference type="FunFam" id="3.40.50.1260:FF:000006">
    <property type="entry name" value="Phosphoglycerate kinase"/>
    <property type="match status" value="1"/>
</dbReference>
<dbReference type="Pfam" id="PF00162">
    <property type="entry name" value="PGK"/>
    <property type="match status" value="1"/>
</dbReference>
<feature type="binding site" evidence="12 14">
    <location>
        <position position="205"/>
    </location>
    <ligand>
        <name>ATP</name>
        <dbReference type="ChEBI" id="CHEBI:30616"/>
    </ligand>
</feature>
<evidence type="ECO:0000256" key="5">
    <source>
        <dbReference type="ARBA" id="ARBA00013061"/>
    </source>
</evidence>
<dbReference type="HAMAP" id="MF_00145">
    <property type="entry name" value="Phosphoglyc_kinase"/>
    <property type="match status" value="1"/>
</dbReference>
<dbReference type="GO" id="GO:0006096">
    <property type="term" value="P:glycolytic process"/>
    <property type="evidence" value="ECO:0007669"/>
    <property type="project" value="UniProtKB-UniRule"/>
</dbReference>
<feature type="binding site" evidence="12 13">
    <location>
        <begin position="24"/>
        <end position="26"/>
    </location>
    <ligand>
        <name>substrate</name>
    </ligand>
</feature>
<evidence type="ECO:0000256" key="3">
    <source>
        <dbReference type="ARBA" id="ARBA00008982"/>
    </source>
</evidence>
<comment type="similarity">
    <text evidence="3 12 15">Belongs to the phosphoglycerate kinase family.</text>
</comment>
<dbReference type="PIRSF" id="PIRSF000724">
    <property type="entry name" value="Pgk"/>
    <property type="match status" value="1"/>
</dbReference>
<reference evidence="16 17" key="1">
    <citation type="submission" date="2015-02" db="EMBL/GenBank/DDBJ databases">
        <title>Nostoc linckia genome annotation.</title>
        <authorList>
            <person name="Zhou Z."/>
        </authorList>
    </citation>
    <scope>NUCLEOTIDE SEQUENCE [LARGE SCALE GENOMIC DNA]</scope>
    <source>
        <strain evidence="17">z8</strain>
    </source>
</reference>
<dbReference type="PANTHER" id="PTHR11406">
    <property type="entry name" value="PHOSPHOGLYCERATE KINASE"/>
    <property type="match status" value="1"/>
</dbReference>
<dbReference type="InterPro" id="IPR001576">
    <property type="entry name" value="Phosphoglycerate_kinase"/>
</dbReference>
<feature type="binding site" evidence="13">
    <location>
        <position position="121"/>
    </location>
    <ligand>
        <name>(2R)-3-phosphoglycerate</name>
        <dbReference type="ChEBI" id="CHEBI:58272"/>
    </ligand>
</feature>
<evidence type="ECO:0000256" key="8">
    <source>
        <dbReference type="ARBA" id="ARBA00022741"/>
    </source>
</evidence>
<comment type="subunit">
    <text evidence="4 12">Monomer.</text>
</comment>
<dbReference type="EC" id="2.7.2.3" evidence="5 12"/>
<dbReference type="PANTHER" id="PTHR11406:SF23">
    <property type="entry name" value="PHOSPHOGLYCERATE KINASE 1, CHLOROPLASTIC-RELATED"/>
    <property type="match status" value="1"/>
</dbReference>
<evidence type="ECO:0000256" key="15">
    <source>
        <dbReference type="RuleBase" id="RU000532"/>
    </source>
</evidence>
<evidence type="ECO:0000256" key="13">
    <source>
        <dbReference type="PIRSR" id="PIRSR000724-1"/>
    </source>
</evidence>
<feature type="binding site" evidence="12 14">
    <location>
        <begin position="356"/>
        <end position="359"/>
    </location>
    <ligand>
        <name>ATP</name>
        <dbReference type="ChEBI" id="CHEBI:30616"/>
    </ligand>
</feature>
<dbReference type="GO" id="GO:0043531">
    <property type="term" value="F:ADP binding"/>
    <property type="evidence" value="ECO:0007669"/>
    <property type="project" value="TreeGrafter"/>
</dbReference>
<dbReference type="GeneID" id="57097098"/>
<gene>
    <name evidence="12 16" type="primary">pgk</name>
    <name evidence="16" type="ORF">VF08_20330</name>
</gene>
<feature type="binding site" evidence="12 14">
    <location>
        <position position="296"/>
    </location>
    <ligand>
        <name>ATP</name>
        <dbReference type="ChEBI" id="CHEBI:30616"/>
    </ligand>
</feature>
<dbReference type="GO" id="GO:0005524">
    <property type="term" value="F:ATP binding"/>
    <property type="evidence" value="ECO:0007669"/>
    <property type="project" value="UniProtKB-KW"/>
</dbReference>
<dbReference type="InterPro" id="IPR036043">
    <property type="entry name" value="Phosphoglycerate_kinase_sf"/>
</dbReference>
<feature type="binding site" evidence="12">
    <location>
        <position position="154"/>
    </location>
    <ligand>
        <name>substrate</name>
    </ligand>
</feature>
<evidence type="ECO:0000256" key="1">
    <source>
        <dbReference type="ARBA" id="ARBA00000642"/>
    </source>
</evidence>
<feature type="binding site" evidence="13">
    <location>
        <position position="40"/>
    </location>
    <ligand>
        <name>(2R)-3-phosphoglycerate</name>
        <dbReference type="ChEBI" id="CHEBI:58272"/>
    </ligand>
</feature>
<dbReference type="InterPro" id="IPR015824">
    <property type="entry name" value="Phosphoglycerate_kinase_N"/>
</dbReference>
<feature type="binding site" evidence="12">
    <location>
        <position position="40"/>
    </location>
    <ligand>
        <name>substrate</name>
    </ligand>
</feature>